<dbReference type="SUPFAM" id="SSF56854">
    <property type="entry name" value="Bcl-2 inhibitors of programmed cell death"/>
    <property type="match status" value="1"/>
</dbReference>
<dbReference type="GO" id="GO:0005829">
    <property type="term" value="C:cytosol"/>
    <property type="evidence" value="ECO:0007669"/>
    <property type="project" value="TreeGrafter"/>
</dbReference>
<dbReference type="GO" id="GO:0090200">
    <property type="term" value="P:positive regulation of release of cytochrome c from mitochondria"/>
    <property type="evidence" value="ECO:0007669"/>
    <property type="project" value="TreeGrafter"/>
</dbReference>
<dbReference type="Gene3D" id="1.10.437.10">
    <property type="entry name" value="Blc2-like"/>
    <property type="match status" value="1"/>
</dbReference>
<keyword evidence="10" id="KW-1185">Reference proteome</keyword>
<keyword evidence="8" id="KW-0472">Membrane</keyword>
<evidence type="ECO:0000256" key="3">
    <source>
        <dbReference type="ARBA" id="ARBA00015802"/>
    </source>
</evidence>
<keyword evidence="6" id="KW-1000">Mitochondrion outer membrane</keyword>
<evidence type="ECO:0000313" key="9">
    <source>
        <dbReference type="EMBL" id="TSX17019.1"/>
    </source>
</evidence>
<dbReference type="OrthoDB" id="9941774at2759"/>
<dbReference type="EMBL" id="VCAZ01000138">
    <property type="protein sequence ID" value="TSX17019.1"/>
    <property type="molecule type" value="Genomic_DNA"/>
</dbReference>
<evidence type="ECO:0000256" key="6">
    <source>
        <dbReference type="ARBA" id="ARBA00022787"/>
    </source>
</evidence>
<dbReference type="GO" id="GO:0005741">
    <property type="term" value="C:mitochondrial outer membrane"/>
    <property type="evidence" value="ECO:0007669"/>
    <property type="project" value="UniProtKB-SubCell"/>
</dbReference>
<dbReference type="PANTHER" id="PTHR35447">
    <property type="entry name" value="BH3-INTERACTING DOMAIN DEATH AGONIST"/>
    <property type="match status" value="1"/>
</dbReference>
<evidence type="ECO:0000256" key="7">
    <source>
        <dbReference type="ARBA" id="ARBA00023128"/>
    </source>
</evidence>
<dbReference type="GO" id="GO:0008637">
    <property type="term" value="P:apoptotic mitochondrial changes"/>
    <property type="evidence" value="ECO:0007669"/>
    <property type="project" value="TreeGrafter"/>
</dbReference>
<keyword evidence="7" id="KW-0496">Mitochondrion</keyword>
<dbReference type="Proteomes" id="UP000319801">
    <property type="component" value="Unassembled WGS sequence"/>
</dbReference>
<proteinExistence type="predicted"/>
<dbReference type="PANTHER" id="PTHR35447:SF1">
    <property type="entry name" value="BH3-INTERACTING DOMAIN DEATH AGONIST"/>
    <property type="match status" value="1"/>
</dbReference>
<evidence type="ECO:0000313" key="10">
    <source>
        <dbReference type="Proteomes" id="UP000319801"/>
    </source>
</evidence>
<keyword evidence="5" id="KW-0053">Apoptosis</keyword>
<reference evidence="9 10" key="1">
    <citation type="journal article" date="2019" name="Genome Biol. Evol.">
        <title>Whole-Genome Sequencing of the Giant Devil Catfish, Bagarius yarrelli.</title>
        <authorList>
            <person name="Jiang W."/>
            <person name="Lv Y."/>
            <person name="Cheng L."/>
            <person name="Yang K."/>
            <person name="Chao B."/>
            <person name="Wang X."/>
            <person name="Li Y."/>
            <person name="Pan X."/>
            <person name="You X."/>
            <person name="Zhang Y."/>
            <person name="Yang J."/>
            <person name="Li J."/>
            <person name="Zhang X."/>
            <person name="Liu S."/>
            <person name="Sun C."/>
            <person name="Yang J."/>
            <person name="Shi Q."/>
        </authorList>
    </citation>
    <scope>NUCLEOTIDE SEQUENCE [LARGE SCALE GENOMIC DNA]</scope>
    <source>
        <strain evidence="9">JWS20170419001</strain>
        <tissue evidence="9">Muscle</tissue>
    </source>
</reference>
<dbReference type="GO" id="GO:2001244">
    <property type="term" value="P:positive regulation of intrinsic apoptotic signaling pathway"/>
    <property type="evidence" value="ECO:0007669"/>
    <property type="project" value="TreeGrafter"/>
</dbReference>
<dbReference type="InterPro" id="IPR036834">
    <property type="entry name" value="Bcl-2-like_sf"/>
</dbReference>
<evidence type="ECO:0000256" key="4">
    <source>
        <dbReference type="ARBA" id="ARBA00022490"/>
    </source>
</evidence>
<dbReference type="AlphaFoldDB" id="A0A556V6V1"/>
<dbReference type="InterPro" id="IPR010479">
    <property type="entry name" value="BID"/>
</dbReference>
<evidence type="ECO:0000256" key="2">
    <source>
        <dbReference type="ARBA" id="ARBA00004496"/>
    </source>
</evidence>
<comment type="subcellular location">
    <subcellularLocation>
        <location evidence="2">Cytoplasm</location>
    </subcellularLocation>
    <subcellularLocation>
        <location evidence="1">Mitochondrion outer membrane</location>
    </subcellularLocation>
</comment>
<name>A0A556V6V1_BAGYA</name>
<gene>
    <name evidence="9" type="ORF">Baya_13673</name>
</gene>
<organism evidence="9 10">
    <name type="scientific">Bagarius yarrelli</name>
    <name type="common">Goonch</name>
    <name type="synonym">Bagrus yarrelli</name>
    <dbReference type="NCBI Taxonomy" id="175774"/>
    <lineage>
        <taxon>Eukaryota</taxon>
        <taxon>Metazoa</taxon>
        <taxon>Chordata</taxon>
        <taxon>Craniata</taxon>
        <taxon>Vertebrata</taxon>
        <taxon>Euteleostomi</taxon>
        <taxon>Actinopterygii</taxon>
        <taxon>Neopterygii</taxon>
        <taxon>Teleostei</taxon>
        <taxon>Ostariophysi</taxon>
        <taxon>Siluriformes</taxon>
        <taxon>Sisoridae</taxon>
        <taxon>Sisorinae</taxon>
        <taxon>Bagarius</taxon>
    </lineage>
</organism>
<sequence>MMDVHSVPQTPLLFLTFLQQSPGLNCELQREVDKLHSEVKLRSVSSGGFREYIDYPRCYSFDSNIECDGELQTDGHSLYLGQLHDVPQVELVLPVPGEAQAVREMAEELIRMADEFNQRIVSQAAEHLTRTLSNSSTEHWSSCLSHGIEGLLNDVPGVHTERIVMALTFSLVKAVCERAPRFLRGLCNTVTQTFTFNTRPR</sequence>
<dbReference type="GO" id="GO:2001238">
    <property type="term" value="P:positive regulation of extrinsic apoptotic signaling pathway"/>
    <property type="evidence" value="ECO:0007669"/>
    <property type="project" value="TreeGrafter"/>
</dbReference>
<evidence type="ECO:0000256" key="5">
    <source>
        <dbReference type="ARBA" id="ARBA00022703"/>
    </source>
</evidence>
<comment type="caution">
    <text evidence="9">The sequence shown here is derived from an EMBL/GenBank/DDBJ whole genome shotgun (WGS) entry which is preliminary data.</text>
</comment>
<protein>
    <recommendedName>
        <fullName evidence="3">BH3-interacting domain death agonist</fullName>
    </recommendedName>
</protein>
<evidence type="ECO:0000256" key="8">
    <source>
        <dbReference type="ARBA" id="ARBA00023136"/>
    </source>
</evidence>
<keyword evidence="4" id="KW-0963">Cytoplasm</keyword>
<dbReference type="Pfam" id="PF06393">
    <property type="entry name" value="BID"/>
    <property type="match status" value="1"/>
</dbReference>
<evidence type="ECO:0000256" key="1">
    <source>
        <dbReference type="ARBA" id="ARBA00004294"/>
    </source>
</evidence>
<accession>A0A556V6V1</accession>